<proteinExistence type="predicted"/>
<gene>
    <name evidence="2" type="primary">yheS_2</name>
    <name evidence="2" type="ORF">NCTC9695_03992</name>
</gene>
<sequence>MLLPPNWTVAHVAQETPALERSALDYVLDGDKELRALESQLADAEDKHDGNAIGHLHGELANIDAYSAPARAGKLLTGLGFDEAASSARWPASPAAGACA</sequence>
<evidence type="ECO:0000313" key="3">
    <source>
        <dbReference type="Proteomes" id="UP000275777"/>
    </source>
</evidence>
<dbReference type="AlphaFoldDB" id="A0A3S4HNG0"/>
<evidence type="ECO:0000313" key="2">
    <source>
        <dbReference type="EMBL" id="VEB43533.1"/>
    </source>
</evidence>
<keyword evidence="1" id="KW-0677">Repeat</keyword>
<dbReference type="PANTHER" id="PTHR19211:SF14">
    <property type="entry name" value="ATP-BINDING CASSETTE SUB-FAMILY F MEMBER 1"/>
    <property type="match status" value="1"/>
</dbReference>
<organism evidence="2 3">
    <name type="scientific">Chromobacterium violaceum</name>
    <dbReference type="NCBI Taxonomy" id="536"/>
    <lineage>
        <taxon>Bacteria</taxon>
        <taxon>Pseudomonadati</taxon>
        <taxon>Pseudomonadota</taxon>
        <taxon>Betaproteobacteria</taxon>
        <taxon>Neisseriales</taxon>
        <taxon>Chromobacteriaceae</taxon>
        <taxon>Chromobacterium</taxon>
    </lineage>
</organism>
<keyword evidence="2" id="KW-0067">ATP-binding</keyword>
<protein>
    <submittedName>
        <fullName evidence="2">Uncharacterized ABC transporter ATP-binding protein YheS</fullName>
    </submittedName>
</protein>
<dbReference type="PANTHER" id="PTHR19211">
    <property type="entry name" value="ATP-BINDING TRANSPORT PROTEIN-RELATED"/>
    <property type="match status" value="1"/>
</dbReference>
<accession>A0A3S4HNG0</accession>
<evidence type="ECO:0000256" key="1">
    <source>
        <dbReference type="ARBA" id="ARBA00022737"/>
    </source>
</evidence>
<name>A0A3S4HNG0_CHRVL</name>
<dbReference type="GO" id="GO:0005524">
    <property type="term" value="F:ATP binding"/>
    <property type="evidence" value="ECO:0007669"/>
    <property type="project" value="UniProtKB-KW"/>
</dbReference>
<reference evidence="2 3" key="1">
    <citation type="submission" date="2018-12" db="EMBL/GenBank/DDBJ databases">
        <authorList>
            <consortium name="Pathogen Informatics"/>
        </authorList>
    </citation>
    <scope>NUCLEOTIDE SEQUENCE [LARGE SCALE GENOMIC DNA]</scope>
    <source>
        <strain evidence="2 3">NCTC9695</strain>
    </source>
</reference>
<dbReference type="Proteomes" id="UP000275777">
    <property type="component" value="Chromosome"/>
</dbReference>
<dbReference type="EMBL" id="LR134182">
    <property type="protein sequence ID" value="VEB43533.1"/>
    <property type="molecule type" value="Genomic_DNA"/>
</dbReference>
<keyword evidence="2" id="KW-0547">Nucleotide-binding</keyword>
<dbReference type="InterPro" id="IPR050611">
    <property type="entry name" value="ABCF"/>
</dbReference>